<organism evidence="5 6">
    <name type="scientific">Tothia fuscella</name>
    <dbReference type="NCBI Taxonomy" id="1048955"/>
    <lineage>
        <taxon>Eukaryota</taxon>
        <taxon>Fungi</taxon>
        <taxon>Dikarya</taxon>
        <taxon>Ascomycota</taxon>
        <taxon>Pezizomycotina</taxon>
        <taxon>Dothideomycetes</taxon>
        <taxon>Pleosporomycetidae</taxon>
        <taxon>Venturiales</taxon>
        <taxon>Cylindrosympodiaceae</taxon>
        <taxon>Tothia</taxon>
    </lineage>
</organism>
<gene>
    <name evidence="5" type="ORF">EJ08DRAFT_703005</name>
</gene>
<dbReference type="Proteomes" id="UP000800235">
    <property type="component" value="Unassembled WGS sequence"/>
</dbReference>
<evidence type="ECO:0000313" key="6">
    <source>
        <dbReference type="Proteomes" id="UP000800235"/>
    </source>
</evidence>
<feature type="region of interest" description="Disordered" evidence="3">
    <location>
        <begin position="188"/>
        <end position="232"/>
    </location>
</feature>
<dbReference type="AlphaFoldDB" id="A0A9P4NF74"/>
<comment type="caution">
    <text evidence="5">The sequence shown here is derived from an EMBL/GenBank/DDBJ whole genome shotgun (WGS) entry which is preliminary data.</text>
</comment>
<keyword evidence="6" id="KW-1185">Reference proteome</keyword>
<evidence type="ECO:0000259" key="4">
    <source>
        <dbReference type="Pfam" id="PF10187"/>
    </source>
</evidence>
<dbReference type="InterPro" id="IPR039845">
    <property type="entry name" value="FAM192A"/>
</dbReference>
<sequence>MSSRFVTGGSLDAPIERDDAWLKAQQELEANRAAKAEEAARNADGKSLYEILEANKGGFSVALITCFAAKLKNQYRSLDEDEVEFLDSITESTRAAEASIKKETAEQLAAFRKHQEEVERAALAAPRGSTPGGDEVWVASGKKRKKNTKEKEILKGVKVRKTSSAGEVKEVKKAERDKAGVKEAVIAPVKEEKDSVKTTAPSKPPISPAATKSSVSPPFGLGLAGYSSDEDD</sequence>
<proteinExistence type="predicted"/>
<feature type="domain" description="FAM192A/Fyv6 N-terminal" evidence="4">
    <location>
        <begin position="5"/>
        <end position="112"/>
    </location>
</feature>
<evidence type="ECO:0000256" key="1">
    <source>
        <dbReference type="ARBA" id="ARBA00004123"/>
    </source>
</evidence>
<dbReference type="GO" id="GO:0005634">
    <property type="term" value="C:nucleus"/>
    <property type="evidence" value="ECO:0007669"/>
    <property type="project" value="UniProtKB-SubCell"/>
</dbReference>
<protein>
    <recommendedName>
        <fullName evidence="4">FAM192A/Fyv6 N-terminal domain-containing protein</fullName>
    </recommendedName>
</protein>
<name>A0A9P4NF74_9PEZI</name>
<dbReference type="EMBL" id="MU007125">
    <property type="protein sequence ID" value="KAF2418728.1"/>
    <property type="molecule type" value="Genomic_DNA"/>
</dbReference>
<comment type="subcellular location">
    <subcellularLocation>
        <location evidence="1">Nucleus</location>
    </subcellularLocation>
</comment>
<dbReference type="OrthoDB" id="75807at2759"/>
<reference evidence="5" key="1">
    <citation type="journal article" date="2020" name="Stud. Mycol.">
        <title>101 Dothideomycetes genomes: a test case for predicting lifestyles and emergence of pathogens.</title>
        <authorList>
            <person name="Haridas S."/>
            <person name="Albert R."/>
            <person name="Binder M."/>
            <person name="Bloem J."/>
            <person name="Labutti K."/>
            <person name="Salamov A."/>
            <person name="Andreopoulos B."/>
            <person name="Baker S."/>
            <person name="Barry K."/>
            <person name="Bills G."/>
            <person name="Bluhm B."/>
            <person name="Cannon C."/>
            <person name="Castanera R."/>
            <person name="Culley D."/>
            <person name="Daum C."/>
            <person name="Ezra D."/>
            <person name="Gonzalez J."/>
            <person name="Henrissat B."/>
            <person name="Kuo A."/>
            <person name="Liang C."/>
            <person name="Lipzen A."/>
            <person name="Lutzoni F."/>
            <person name="Magnuson J."/>
            <person name="Mondo S."/>
            <person name="Nolan M."/>
            <person name="Ohm R."/>
            <person name="Pangilinan J."/>
            <person name="Park H.-J."/>
            <person name="Ramirez L."/>
            <person name="Alfaro M."/>
            <person name="Sun H."/>
            <person name="Tritt A."/>
            <person name="Yoshinaga Y."/>
            <person name="Zwiers L.-H."/>
            <person name="Turgeon B."/>
            <person name="Goodwin S."/>
            <person name="Spatafora J."/>
            <person name="Crous P."/>
            <person name="Grigoriev I."/>
        </authorList>
    </citation>
    <scope>NUCLEOTIDE SEQUENCE</scope>
    <source>
        <strain evidence="5">CBS 130266</strain>
    </source>
</reference>
<dbReference type="Pfam" id="PF10187">
    <property type="entry name" value="FAM192A_Fyv6_N"/>
    <property type="match status" value="1"/>
</dbReference>
<dbReference type="PANTHER" id="PTHR13495:SF0">
    <property type="entry name" value="PSME3-INTERACTING PROTEIN"/>
    <property type="match status" value="1"/>
</dbReference>
<evidence type="ECO:0000256" key="2">
    <source>
        <dbReference type="ARBA" id="ARBA00023242"/>
    </source>
</evidence>
<accession>A0A9P4NF74</accession>
<dbReference type="PANTHER" id="PTHR13495">
    <property type="entry name" value="NEFA-INTERACTING NUCLEAR PROTEIN NIP30"/>
    <property type="match status" value="1"/>
</dbReference>
<keyword evidence="2" id="KW-0539">Nucleus</keyword>
<dbReference type="InterPro" id="IPR019331">
    <property type="entry name" value="FAM192A/Fyv6_N"/>
</dbReference>
<evidence type="ECO:0000313" key="5">
    <source>
        <dbReference type="EMBL" id="KAF2418728.1"/>
    </source>
</evidence>
<evidence type="ECO:0000256" key="3">
    <source>
        <dbReference type="SAM" id="MobiDB-lite"/>
    </source>
</evidence>